<feature type="domain" description="Peptidase M20 dimerisation" evidence="8">
    <location>
        <begin position="192"/>
        <end position="298"/>
    </location>
</feature>
<evidence type="ECO:0000259" key="8">
    <source>
        <dbReference type="Pfam" id="PF07687"/>
    </source>
</evidence>
<keyword evidence="5" id="KW-0378">Hydrolase</keyword>
<evidence type="ECO:0000256" key="5">
    <source>
        <dbReference type="ARBA" id="ARBA00022801"/>
    </source>
</evidence>
<dbReference type="EMBL" id="CP001823">
    <property type="protein sequence ID" value="ACZ37884.1"/>
    <property type="molecule type" value="Genomic_DNA"/>
</dbReference>
<dbReference type="OrthoDB" id="9792335at2"/>
<dbReference type="SUPFAM" id="SSF55031">
    <property type="entry name" value="Bacterial exopeptidase dimerisation domain"/>
    <property type="match status" value="1"/>
</dbReference>
<keyword evidence="10" id="KW-1185">Reference proteome</keyword>
<comment type="similarity">
    <text evidence="3">Belongs to the peptidase M20A family.</text>
</comment>
<keyword evidence="7" id="KW-0170">Cobalt</keyword>
<evidence type="ECO:0000256" key="1">
    <source>
        <dbReference type="ARBA" id="ARBA00001941"/>
    </source>
</evidence>
<comment type="cofactor">
    <cofactor evidence="1">
        <name>Co(2+)</name>
        <dbReference type="ChEBI" id="CHEBI:48828"/>
    </cofactor>
</comment>
<reference evidence="9 10" key="2">
    <citation type="journal article" date="2010" name="Stand. Genomic Sci.">
        <title>Complete genome sequence of Desulfohalobium retbaense type strain (HR(100)).</title>
        <authorList>
            <person name="Spring S."/>
            <person name="Nolan M."/>
            <person name="Lapidus A."/>
            <person name="Glavina Del Rio T."/>
            <person name="Copeland A."/>
            <person name="Tice H."/>
            <person name="Cheng J.F."/>
            <person name="Lucas S."/>
            <person name="Land M."/>
            <person name="Chen F."/>
            <person name="Bruce D."/>
            <person name="Goodwin L."/>
            <person name="Pitluck S."/>
            <person name="Ivanova N."/>
            <person name="Mavromatis K."/>
            <person name="Mikhailova N."/>
            <person name="Pati A."/>
            <person name="Chen A."/>
            <person name="Palaniappan K."/>
            <person name="Hauser L."/>
            <person name="Chang Y.J."/>
            <person name="Jeffries C.D."/>
            <person name="Munk C."/>
            <person name="Kiss H."/>
            <person name="Chain P."/>
            <person name="Han C."/>
            <person name="Brettin T."/>
            <person name="Detter J.C."/>
            <person name="Schuler E."/>
            <person name="Goker M."/>
            <person name="Rohde M."/>
            <person name="Bristow J."/>
            <person name="Eisen J.A."/>
            <person name="Markowitz V."/>
            <person name="Hugenholtz P."/>
            <person name="Kyrpides N.C."/>
            <person name="Klenk H.P."/>
        </authorList>
    </citation>
    <scope>NUCLEOTIDE SEQUENCE [LARGE SCALE GENOMIC DNA]</scope>
    <source>
        <strain evidence="10">ATCC 49802 / DSM 20745 / S 6022</strain>
    </source>
</reference>
<keyword evidence="4" id="KW-0479">Metal-binding</keyword>
<dbReference type="NCBIfam" id="TIGR01910">
    <property type="entry name" value="DapE-ArgE"/>
    <property type="match status" value="1"/>
</dbReference>
<dbReference type="GO" id="GO:0016787">
    <property type="term" value="F:hydrolase activity"/>
    <property type="evidence" value="ECO:0007669"/>
    <property type="project" value="UniProtKB-KW"/>
</dbReference>
<dbReference type="Pfam" id="PF01546">
    <property type="entry name" value="Peptidase_M20"/>
    <property type="match status" value="1"/>
</dbReference>
<organism evidence="9 10">
    <name type="scientific">Sphaerobacter thermophilus (strain ATCC 49802 / DSM 20745 / KCCM 41009 / NCIMB 13125 / S 6022)</name>
    <dbReference type="NCBI Taxonomy" id="479434"/>
    <lineage>
        <taxon>Bacteria</taxon>
        <taxon>Pseudomonadati</taxon>
        <taxon>Thermomicrobiota</taxon>
        <taxon>Thermomicrobia</taxon>
        <taxon>Sphaerobacterales</taxon>
        <taxon>Sphaerobacterineae</taxon>
        <taxon>Sphaerobacteraceae</taxon>
        <taxon>Sphaerobacter</taxon>
    </lineage>
</organism>
<protein>
    <submittedName>
        <fullName evidence="9">Acetylornithine deacetylase or succinyl-diaminopimelate desuccinylase</fullName>
    </submittedName>
</protein>
<dbReference type="Pfam" id="PF07687">
    <property type="entry name" value="M20_dimer"/>
    <property type="match status" value="1"/>
</dbReference>
<dbReference type="InterPro" id="IPR050072">
    <property type="entry name" value="Peptidase_M20A"/>
</dbReference>
<keyword evidence="6" id="KW-0862">Zinc</keyword>
<dbReference type="InterPro" id="IPR010182">
    <property type="entry name" value="ArgE/DapE"/>
</dbReference>
<evidence type="ECO:0000313" key="10">
    <source>
        <dbReference type="Proteomes" id="UP000002027"/>
    </source>
</evidence>
<proteinExistence type="inferred from homology"/>
<sequence>MTLASPRLDPEQATQVLAQIDEREVVEFLQSLVRIPSVNPPGDVRDAIARCREPLEAAGFAIEILAEEETKPNLIARLERGSGPVLLWNAHVDVVPTGEESAWTYPPFGAEIHDRRVYGRGAGDDKASVTAQIMAALALARSGVPLRGTLIVNTVADEEIGGGLGSQLVAESDNIRPDFVIVGEQTLNRVCVGEKGGQGVRVTVYGRAAHGALPWEGANAIEGMARVIVALQDELWPELAKRTHPYFHPSSACVSLIEGGVKSNVVPDRCTIHIDRRIVPGEKPAEVVEEIRRVAEQAVTRIPGLRVEVEPAGWGGREATVVAEDSPIVKAMLAANQYLGFDTTLTGFSMATDGRHFAARGYPTIIYGPGDPSLAHKPDEWVGIDEVLDATRAYALAGLAILGGS</sequence>
<dbReference type="InterPro" id="IPR036264">
    <property type="entry name" value="Bact_exopeptidase_dim_dom"/>
</dbReference>
<dbReference type="InParanoid" id="D1C7Q1"/>
<name>D1C7Q1_SPHTD</name>
<evidence type="ECO:0000256" key="7">
    <source>
        <dbReference type="ARBA" id="ARBA00023285"/>
    </source>
</evidence>
<dbReference type="eggNOG" id="COG0624">
    <property type="taxonomic scope" value="Bacteria"/>
</dbReference>
<comment type="cofactor">
    <cofactor evidence="2">
        <name>Zn(2+)</name>
        <dbReference type="ChEBI" id="CHEBI:29105"/>
    </cofactor>
</comment>
<evidence type="ECO:0000256" key="2">
    <source>
        <dbReference type="ARBA" id="ARBA00001947"/>
    </source>
</evidence>
<reference evidence="10" key="1">
    <citation type="submission" date="2009-11" db="EMBL/GenBank/DDBJ databases">
        <title>The complete chromosome 1 of Sphaerobacter thermophilus DSM 20745.</title>
        <authorList>
            <person name="Lucas S."/>
            <person name="Copeland A."/>
            <person name="Lapidus A."/>
            <person name="Glavina del Rio T."/>
            <person name="Dalin E."/>
            <person name="Tice H."/>
            <person name="Bruce D."/>
            <person name="Goodwin L."/>
            <person name="Pitluck S."/>
            <person name="Kyrpides N."/>
            <person name="Mavromatis K."/>
            <person name="Ivanova N."/>
            <person name="Mikhailova N."/>
            <person name="LaButti K.M."/>
            <person name="Clum A."/>
            <person name="Sun H.I."/>
            <person name="Brettin T."/>
            <person name="Detter J.C."/>
            <person name="Han C."/>
            <person name="Larimer F."/>
            <person name="Land M."/>
            <person name="Hauser L."/>
            <person name="Markowitz V."/>
            <person name="Cheng J.F."/>
            <person name="Hugenholtz P."/>
            <person name="Woyke T."/>
            <person name="Wu D."/>
            <person name="Steenblock K."/>
            <person name="Schneider S."/>
            <person name="Pukall R."/>
            <person name="Goeker M."/>
            <person name="Klenk H.P."/>
            <person name="Eisen J.A."/>
        </authorList>
    </citation>
    <scope>NUCLEOTIDE SEQUENCE [LARGE SCALE GENOMIC DNA]</scope>
    <source>
        <strain evidence="10">ATCC 49802 / DSM 20745 / S 6022</strain>
    </source>
</reference>
<evidence type="ECO:0000256" key="4">
    <source>
        <dbReference type="ARBA" id="ARBA00022723"/>
    </source>
</evidence>
<dbReference type="Proteomes" id="UP000002027">
    <property type="component" value="Chromosome 1"/>
</dbReference>
<dbReference type="AlphaFoldDB" id="D1C7Q1"/>
<dbReference type="HOGENOM" id="CLU_021802_2_2_0"/>
<dbReference type="Gene3D" id="3.40.630.10">
    <property type="entry name" value="Zn peptidases"/>
    <property type="match status" value="2"/>
</dbReference>
<dbReference type="GO" id="GO:0046872">
    <property type="term" value="F:metal ion binding"/>
    <property type="evidence" value="ECO:0007669"/>
    <property type="project" value="UniProtKB-KW"/>
</dbReference>
<dbReference type="PANTHER" id="PTHR43808">
    <property type="entry name" value="ACETYLORNITHINE DEACETYLASE"/>
    <property type="match status" value="1"/>
</dbReference>
<dbReference type="InterPro" id="IPR002933">
    <property type="entry name" value="Peptidase_M20"/>
</dbReference>
<evidence type="ECO:0000256" key="6">
    <source>
        <dbReference type="ARBA" id="ARBA00022833"/>
    </source>
</evidence>
<evidence type="ECO:0000256" key="3">
    <source>
        <dbReference type="ARBA" id="ARBA00006247"/>
    </source>
</evidence>
<dbReference type="KEGG" id="sti:Sthe_0445"/>
<dbReference type="SUPFAM" id="SSF53187">
    <property type="entry name" value="Zn-dependent exopeptidases"/>
    <property type="match status" value="1"/>
</dbReference>
<dbReference type="STRING" id="479434.Sthe_0445"/>
<gene>
    <name evidence="9" type="ordered locus">Sthe_0445</name>
</gene>
<dbReference type="CDD" id="cd08659">
    <property type="entry name" value="M20_ArgE_DapE-like"/>
    <property type="match status" value="1"/>
</dbReference>
<evidence type="ECO:0000313" key="9">
    <source>
        <dbReference type="EMBL" id="ACZ37884.1"/>
    </source>
</evidence>
<dbReference type="Gene3D" id="3.30.70.360">
    <property type="match status" value="1"/>
</dbReference>
<dbReference type="InterPro" id="IPR011650">
    <property type="entry name" value="Peptidase_M20_dimer"/>
</dbReference>
<accession>D1C7Q1</accession>
<dbReference type="RefSeq" id="WP_012870931.1">
    <property type="nucleotide sequence ID" value="NC_013523.1"/>
</dbReference>